<protein>
    <submittedName>
        <fullName evidence="4">Uncharacterized protein</fullName>
    </submittedName>
</protein>
<feature type="region of interest" description="SAW" evidence="3">
    <location>
        <begin position="335"/>
        <end position="411"/>
    </location>
</feature>
<gene>
    <name evidence="4" type="ORF">QVD17_27105</name>
</gene>
<reference evidence="4" key="1">
    <citation type="journal article" date="2023" name="bioRxiv">
        <title>Improved chromosome-level genome assembly for marigold (Tagetes erecta).</title>
        <authorList>
            <person name="Jiang F."/>
            <person name="Yuan L."/>
            <person name="Wang S."/>
            <person name="Wang H."/>
            <person name="Xu D."/>
            <person name="Wang A."/>
            <person name="Fan W."/>
        </authorList>
    </citation>
    <scope>NUCLEOTIDE SEQUENCE</scope>
    <source>
        <strain evidence="4">WSJ</strain>
        <tissue evidence="4">Leaf</tissue>
    </source>
</reference>
<feature type="short sequence motif" description="LXXLL motif" evidence="3">
    <location>
        <begin position="250"/>
        <end position="254"/>
    </location>
</feature>
<evidence type="ECO:0000313" key="5">
    <source>
        <dbReference type="Proteomes" id="UP001229421"/>
    </source>
</evidence>
<evidence type="ECO:0000313" key="4">
    <source>
        <dbReference type="EMBL" id="KAK1417969.1"/>
    </source>
</evidence>
<evidence type="ECO:0000256" key="3">
    <source>
        <dbReference type="PROSITE-ProRule" id="PRU01191"/>
    </source>
</evidence>
<proteinExistence type="inferred from homology"/>
<feature type="region of interest" description="Leucine repeat II (LRII)" evidence="3">
    <location>
        <begin position="195"/>
        <end position="227"/>
    </location>
</feature>
<evidence type="ECO:0000256" key="1">
    <source>
        <dbReference type="ARBA" id="ARBA00023015"/>
    </source>
</evidence>
<comment type="caution">
    <text evidence="4">The sequence shown here is derived from an EMBL/GenBank/DDBJ whole genome shotgun (WGS) entry which is preliminary data.</text>
</comment>
<dbReference type="PROSITE" id="PS50985">
    <property type="entry name" value="GRAS"/>
    <property type="match status" value="1"/>
</dbReference>
<keyword evidence="5" id="KW-1185">Reference proteome</keyword>
<comment type="caution">
    <text evidence="3">Lacks conserved residue(s) required for the propagation of feature annotation.</text>
</comment>
<dbReference type="Proteomes" id="UP001229421">
    <property type="component" value="Unassembled WGS sequence"/>
</dbReference>
<dbReference type="InterPro" id="IPR005202">
    <property type="entry name" value="TF_GRAS"/>
</dbReference>
<keyword evidence="1" id="KW-0805">Transcription regulation</keyword>
<accession>A0AAD8K7W0</accession>
<dbReference type="Pfam" id="PF03514">
    <property type="entry name" value="GRAS"/>
    <property type="match status" value="1"/>
</dbReference>
<dbReference type="AlphaFoldDB" id="A0AAD8K7W0"/>
<sequence>MLDSSSSSHHHHHQNQELQLIQSDPGLLNNHHQIPPFRRLLLTCAHSISHSDFTAADRIITILSGNSSGYGDSSERLIHCFTGALRHRLRLHLHPPPPPSLPDDAILQSSYLSLNRITPFIRFCHLTANQAILEAIQLQKDHHHHHQGIRYIHILDFDIMHGVQWPPLMQAIADLHPPPSLRITATGTNIRILHKTGDRLTKFAHSLNLTFQFSPLLLPHHHTVDDIIHRISGVHHSPNEILAVNCVLHLHRLLTNRDKLCSLLRKIKTMNPKIVTLAENEANHNHPIFTSRFEQAVNYYTAVFDSLEATLPPRSEERREVEQVWFGKEIVDIVSWEGDRRRERHERLSSWEMMMRIAGFGHVSVSQFGVTQAKLLLRLHYPSEGFNIEVVNDSLLLGWKNQPLFTVSSWQ</sequence>
<name>A0AAD8K7W0_TARER</name>
<organism evidence="4 5">
    <name type="scientific">Tagetes erecta</name>
    <name type="common">African marigold</name>
    <dbReference type="NCBI Taxonomy" id="13708"/>
    <lineage>
        <taxon>Eukaryota</taxon>
        <taxon>Viridiplantae</taxon>
        <taxon>Streptophyta</taxon>
        <taxon>Embryophyta</taxon>
        <taxon>Tracheophyta</taxon>
        <taxon>Spermatophyta</taxon>
        <taxon>Magnoliopsida</taxon>
        <taxon>eudicotyledons</taxon>
        <taxon>Gunneridae</taxon>
        <taxon>Pentapetalae</taxon>
        <taxon>asterids</taxon>
        <taxon>campanulids</taxon>
        <taxon>Asterales</taxon>
        <taxon>Asteraceae</taxon>
        <taxon>Asteroideae</taxon>
        <taxon>Heliantheae alliance</taxon>
        <taxon>Tageteae</taxon>
        <taxon>Tagetes</taxon>
    </lineage>
</organism>
<evidence type="ECO:0000256" key="2">
    <source>
        <dbReference type="ARBA" id="ARBA00023163"/>
    </source>
</evidence>
<feature type="short sequence motif" description="VHIID" evidence="3">
    <location>
        <begin position="152"/>
        <end position="156"/>
    </location>
</feature>
<keyword evidence="2" id="KW-0804">Transcription</keyword>
<comment type="similarity">
    <text evidence="3">Belongs to the GRAS family.</text>
</comment>
<dbReference type="EMBL" id="JAUHHV010000007">
    <property type="protein sequence ID" value="KAK1417969.1"/>
    <property type="molecule type" value="Genomic_DNA"/>
</dbReference>
<dbReference type="PANTHER" id="PTHR31636">
    <property type="entry name" value="OSJNBA0084A10.13 PROTEIN-RELATED"/>
    <property type="match status" value="1"/>
</dbReference>